<dbReference type="PIRSF" id="PIRSF026649">
    <property type="entry name" value="MsbB"/>
    <property type="match status" value="1"/>
</dbReference>
<dbReference type="Pfam" id="PF03279">
    <property type="entry name" value="Lip_A_acyltrans"/>
    <property type="match status" value="1"/>
</dbReference>
<dbReference type="Proteomes" id="UP001225906">
    <property type="component" value="Unassembled WGS sequence"/>
</dbReference>
<reference evidence="8" key="1">
    <citation type="journal article" date="2019" name="Int. J. Syst. Evol. Microbiol.">
        <title>The Global Catalogue of Microorganisms (GCM) 10K type strain sequencing project: providing services to taxonomists for standard genome sequencing and annotation.</title>
        <authorList>
            <consortium name="The Broad Institute Genomics Platform"/>
            <consortium name="The Broad Institute Genome Sequencing Center for Infectious Disease"/>
            <person name="Wu L."/>
            <person name="Ma J."/>
        </authorList>
    </citation>
    <scope>NUCLEOTIDE SEQUENCE [LARGE SCALE GENOMIC DNA]</scope>
    <source>
        <strain evidence="8">VKM B-3159</strain>
    </source>
</reference>
<evidence type="ECO:0000256" key="4">
    <source>
        <dbReference type="ARBA" id="ARBA00022679"/>
    </source>
</evidence>
<keyword evidence="4" id="KW-0808">Transferase</keyword>
<keyword evidence="3" id="KW-0997">Cell inner membrane</keyword>
<dbReference type="InterPro" id="IPR004960">
    <property type="entry name" value="LipA_acyltrans"/>
</dbReference>
<dbReference type="EMBL" id="JAVCAP010000019">
    <property type="protein sequence ID" value="MDP8567971.1"/>
    <property type="molecule type" value="Genomic_DNA"/>
</dbReference>
<evidence type="ECO:0000256" key="3">
    <source>
        <dbReference type="ARBA" id="ARBA00022519"/>
    </source>
</evidence>
<dbReference type="RefSeq" id="WP_306389695.1">
    <property type="nucleotide sequence ID" value="NZ_JAVCAP010000019.1"/>
</dbReference>
<keyword evidence="5" id="KW-0472">Membrane</keyword>
<dbReference type="PANTHER" id="PTHR30606">
    <property type="entry name" value="LIPID A BIOSYNTHESIS LAUROYL ACYLTRANSFERASE"/>
    <property type="match status" value="1"/>
</dbReference>
<dbReference type="PANTHER" id="PTHR30606:SF10">
    <property type="entry name" value="PHOSPHATIDYLINOSITOL MANNOSIDE ACYLTRANSFERASE"/>
    <property type="match status" value="1"/>
</dbReference>
<name>A0ABT9JV15_9PROT</name>
<sequence length="279" mass="31760">MIRLILNMLSVLLNRLSLKWIHCIGSYLGCLFYLIATKQNKLLVENLKQSGLFPSEHALQQAVRNNQQEMGKFILESLAIWSRSQAQVLQWVRHVYGKACLDEAIAQTQGILFLTPHIGCFEITSIYYASMQPITILHRDSRKSWMHALMQEGRKKGAVTLAPANLKGVRLMLRNLHAHQAVGILPDQIASKGRGEWVDFFGRPMYTMTLVSQLLSRVDVRVIVVVAERLADGQGYDLHLQALNAEAVSSPAKLNQMLEALVKKFPLQYMWSYDRYKKP</sequence>
<gene>
    <name evidence="7" type="ORF">Q9291_08940</name>
</gene>
<dbReference type="NCBIfam" id="NF006487">
    <property type="entry name" value="PRK08905.1"/>
    <property type="match status" value="1"/>
</dbReference>
<dbReference type="CDD" id="cd07984">
    <property type="entry name" value="LPLAT_LABLAT-like"/>
    <property type="match status" value="1"/>
</dbReference>
<evidence type="ECO:0000256" key="1">
    <source>
        <dbReference type="ARBA" id="ARBA00004533"/>
    </source>
</evidence>
<keyword evidence="8" id="KW-1185">Reference proteome</keyword>
<protein>
    <submittedName>
        <fullName evidence="7">Lysophospholipid acyltransferase family protein</fullName>
    </submittedName>
</protein>
<evidence type="ECO:0000313" key="8">
    <source>
        <dbReference type="Proteomes" id="UP001225906"/>
    </source>
</evidence>
<organism evidence="7 8">
    <name type="scientific">Methylophilus aquaticus</name>
    <dbReference type="NCBI Taxonomy" id="1971610"/>
    <lineage>
        <taxon>Bacteria</taxon>
        <taxon>Pseudomonadati</taxon>
        <taxon>Pseudomonadota</taxon>
        <taxon>Betaproteobacteria</taxon>
        <taxon>Nitrosomonadales</taxon>
        <taxon>Methylophilaceae</taxon>
        <taxon>Methylophilus</taxon>
    </lineage>
</organism>
<evidence type="ECO:0000256" key="6">
    <source>
        <dbReference type="ARBA" id="ARBA00023315"/>
    </source>
</evidence>
<dbReference type="GO" id="GO:0016746">
    <property type="term" value="F:acyltransferase activity"/>
    <property type="evidence" value="ECO:0007669"/>
    <property type="project" value="UniProtKB-KW"/>
</dbReference>
<comment type="caution">
    <text evidence="7">The sequence shown here is derived from an EMBL/GenBank/DDBJ whole genome shotgun (WGS) entry which is preliminary data.</text>
</comment>
<keyword evidence="2" id="KW-1003">Cell membrane</keyword>
<evidence type="ECO:0000256" key="2">
    <source>
        <dbReference type="ARBA" id="ARBA00022475"/>
    </source>
</evidence>
<evidence type="ECO:0000256" key="5">
    <source>
        <dbReference type="ARBA" id="ARBA00023136"/>
    </source>
</evidence>
<keyword evidence="6 7" id="KW-0012">Acyltransferase</keyword>
<proteinExistence type="predicted"/>
<accession>A0ABT9JV15</accession>
<evidence type="ECO:0000313" key="7">
    <source>
        <dbReference type="EMBL" id="MDP8567971.1"/>
    </source>
</evidence>
<comment type="subcellular location">
    <subcellularLocation>
        <location evidence="1">Cell inner membrane</location>
    </subcellularLocation>
</comment>